<dbReference type="InterPro" id="IPR009057">
    <property type="entry name" value="Homeodomain-like_sf"/>
</dbReference>
<dbReference type="Pfam" id="PF00440">
    <property type="entry name" value="TetR_N"/>
    <property type="match status" value="1"/>
</dbReference>
<feature type="DNA-binding region" description="H-T-H motif" evidence="5">
    <location>
        <begin position="54"/>
        <end position="73"/>
    </location>
</feature>
<evidence type="ECO:0000256" key="1">
    <source>
        <dbReference type="ARBA" id="ARBA00022491"/>
    </source>
</evidence>
<dbReference type="Gene3D" id="1.10.357.10">
    <property type="entry name" value="Tetracycline Repressor, domain 2"/>
    <property type="match status" value="1"/>
</dbReference>
<keyword evidence="3 5" id="KW-0238">DNA-binding</keyword>
<dbReference type="PANTHER" id="PTHR30055">
    <property type="entry name" value="HTH-TYPE TRANSCRIPTIONAL REGULATOR RUTR"/>
    <property type="match status" value="1"/>
</dbReference>
<protein>
    <submittedName>
        <fullName evidence="7">TetR family transcriptional regulator</fullName>
    </submittedName>
</protein>
<dbReference type="PANTHER" id="PTHR30055:SF175">
    <property type="entry name" value="HTH-TYPE TRANSCRIPTIONAL REPRESSOR KSTR2"/>
    <property type="match status" value="1"/>
</dbReference>
<dbReference type="InterPro" id="IPR036271">
    <property type="entry name" value="Tet_transcr_reg_TetR-rel_C_sf"/>
</dbReference>
<keyword evidence="1" id="KW-0678">Repressor</keyword>
<sequence>MIRWEIASILLNLDRLSSLLIPQRSSITMVRSRKESISACAARLFRKRGYQATSMRDIAEAESIKAASIYNHFKSKQEILSSLLLRMARLFTQGMQTVKTSGADPVGQLEQLIRLHVRLTIEHTDAIALIAGEWIHLEEPHLQEYRRMRDSYEAEFKEILNEGKQQGLLRDLATDIALFSMLSSLRWLYSWYSRNRDYPAEKLEEEMIATLLGGIKA</sequence>
<dbReference type="SUPFAM" id="SSF48498">
    <property type="entry name" value="Tetracyclin repressor-like, C-terminal domain"/>
    <property type="match status" value="1"/>
</dbReference>
<reference evidence="7 8" key="1">
    <citation type="submission" date="2017-10" db="EMBL/GenBank/DDBJ databases">
        <title>The draft genome sequence of Lewinella nigricans NBRC 102662.</title>
        <authorList>
            <person name="Wang K."/>
        </authorList>
    </citation>
    <scope>NUCLEOTIDE SEQUENCE [LARGE SCALE GENOMIC DNA]</scope>
    <source>
        <strain evidence="7 8">NBRC 102662</strain>
    </source>
</reference>
<comment type="caution">
    <text evidence="7">The sequence shown here is derived from an EMBL/GenBank/DDBJ whole genome shotgun (WGS) entry which is preliminary data.</text>
</comment>
<evidence type="ECO:0000256" key="4">
    <source>
        <dbReference type="ARBA" id="ARBA00023163"/>
    </source>
</evidence>
<keyword evidence="2" id="KW-0805">Transcription regulation</keyword>
<dbReference type="GO" id="GO:0000976">
    <property type="term" value="F:transcription cis-regulatory region binding"/>
    <property type="evidence" value="ECO:0007669"/>
    <property type="project" value="TreeGrafter"/>
</dbReference>
<feature type="domain" description="HTH tetR-type" evidence="6">
    <location>
        <begin position="31"/>
        <end position="91"/>
    </location>
</feature>
<dbReference type="OrthoDB" id="9814200at2"/>
<dbReference type="AlphaFoldDB" id="A0A2D0ND49"/>
<evidence type="ECO:0000259" key="6">
    <source>
        <dbReference type="PROSITE" id="PS50977"/>
    </source>
</evidence>
<dbReference type="Pfam" id="PF17932">
    <property type="entry name" value="TetR_C_24"/>
    <property type="match status" value="1"/>
</dbReference>
<dbReference type="Gene3D" id="1.10.10.60">
    <property type="entry name" value="Homeodomain-like"/>
    <property type="match status" value="1"/>
</dbReference>
<dbReference type="GO" id="GO:0003700">
    <property type="term" value="F:DNA-binding transcription factor activity"/>
    <property type="evidence" value="ECO:0007669"/>
    <property type="project" value="TreeGrafter"/>
</dbReference>
<keyword evidence="8" id="KW-1185">Reference proteome</keyword>
<dbReference type="InterPro" id="IPR001647">
    <property type="entry name" value="HTH_TetR"/>
</dbReference>
<evidence type="ECO:0000256" key="3">
    <source>
        <dbReference type="ARBA" id="ARBA00023125"/>
    </source>
</evidence>
<evidence type="ECO:0000256" key="2">
    <source>
        <dbReference type="ARBA" id="ARBA00023015"/>
    </source>
</evidence>
<evidence type="ECO:0000313" key="7">
    <source>
        <dbReference type="EMBL" id="PHN06328.1"/>
    </source>
</evidence>
<dbReference type="InterPro" id="IPR050109">
    <property type="entry name" value="HTH-type_TetR-like_transc_reg"/>
</dbReference>
<name>A0A2D0ND49_FLAN2</name>
<evidence type="ECO:0000313" key="8">
    <source>
        <dbReference type="Proteomes" id="UP000223913"/>
    </source>
</evidence>
<dbReference type="PRINTS" id="PR00455">
    <property type="entry name" value="HTHTETR"/>
</dbReference>
<dbReference type="EMBL" id="PDUD01000018">
    <property type="protein sequence ID" value="PHN06328.1"/>
    <property type="molecule type" value="Genomic_DNA"/>
</dbReference>
<dbReference type="InterPro" id="IPR041490">
    <property type="entry name" value="KstR2_TetR_C"/>
</dbReference>
<evidence type="ECO:0000256" key="5">
    <source>
        <dbReference type="PROSITE-ProRule" id="PRU00335"/>
    </source>
</evidence>
<organism evidence="7 8">
    <name type="scientific">Flavilitoribacter nigricans (strain ATCC 23147 / DSM 23189 / NBRC 102662 / NCIMB 1420 / SS-2)</name>
    <name type="common">Lewinella nigricans</name>
    <dbReference type="NCBI Taxonomy" id="1122177"/>
    <lineage>
        <taxon>Bacteria</taxon>
        <taxon>Pseudomonadati</taxon>
        <taxon>Bacteroidota</taxon>
        <taxon>Saprospiria</taxon>
        <taxon>Saprospirales</taxon>
        <taxon>Lewinellaceae</taxon>
        <taxon>Flavilitoribacter</taxon>
    </lineage>
</organism>
<gene>
    <name evidence="7" type="ORF">CRP01_12205</name>
</gene>
<dbReference type="SUPFAM" id="SSF46689">
    <property type="entry name" value="Homeodomain-like"/>
    <property type="match status" value="1"/>
</dbReference>
<proteinExistence type="predicted"/>
<dbReference type="Proteomes" id="UP000223913">
    <property type="component" value="Unassembled WGS sequence"/>
</dbReference>
<keyword evidence="4" id="KW-0804">Transcription</keyword>
<accession>A0A2D0ND49</accession>
<dbReference type="PROSITE" id="PS50977">
    <property type="entry name" value="HTH_TETR_2"/>
    <property type="match status" value="1"/>
</dbReference>